<evidence type="ECO:0000313" key="1">
    <source>
        <dbReference type="EMBL" id="DAA03862.1"/>
    </source>
</evidence>
<accession>Q6IKL0</accession>
<proteinExistence type="predicted"/>
<gene>
    <name evidence="1" type="ORF">HDC12183</name>
</gene>
<sequence length="72" mass="8002">MAISEPDTVGRRGILGAQIWEIPGKQLESSFPISLILKFPKLGNDFTIFIFITEASVSAFASPPSLTRFLWF</sequence>
<dbReference type="AlphaFoldDB" id="Q6IKL0"/>
<dbReference type="EMBL" id="BK002356">
    <property type="protein sequence ID" value="DAA03862.1"/>
    <property type="molecule type" value="Genomic_DNA"/>
</dbReference>
<name>Q6IKL0_DROME</name>
<organism evidence="1">
    <name type="scientific">Drosophila melanogaster</name>
    <name type="common">Fruit fly</name>
    <dbReference type="NCBI Taxonomy" id="7227"/>
    <lineage>
        <taxon>Eukaryota</taxon>
        <taxon>Metazoa</taxon>
        <taxon>Ecdysozoa</taxon>
        <taxon>Arthropoda</taxon>
        <taxon>Hexapoda</taxon>
        <taxon>Insecta</taxon>
        <taxon>Pterygota</taxon>
        <taxon>Neoptera</taxon>
        <taxon>Endopterygota</taxon>
        <taxon>Diptera</taxon>
        <taxon>Brachycera</taxon>
        <taxon>Muscomorpha</taxon>
        <taxon>Ephydroidea</taxon>
        <taxon>Drosophilidae</taxon>
        <taxon>Drosophila</taxon>
        <taxon>Sophophora</taxon>
    </lineage>
</organism>
<protein>
    <submittedName>
        <fullName evidence="1">HDC12183</fullName>
    </submittedName>
</protein>
<reference evidence="1" key="1">
    <citation type="journal article" date="2003" name="Genome Biol.">
        <title>An integrated gene annotation and transcriptional profiling approach towards the full gene content of the Drosophila genome.</title>
        <authorList>
            <person name="Hild M."/>
            <person name="Beckmann B."/>
            <person name="Haas S.A."/>
            <person name="Koch B."/>
            <person name="Solovyev V."/>
            <person name="Busold C."/>
            <person name="Fellenberg K."/>
            <person name="Boutros M."/>
            <person name="Vingron M."/>
            <person name="Sauer F."/>
            <person name="Hoheisel J.D."/>
            <person name="Paro R."/>
        </authorList>
    </citation>
    <scope>NUCLEOTIDE SEQUENCE</scope>
</reference>